<evidence type="ECO:0000256" key="1">
    <source>
        <dbReference type="SAM" id="SignalP"/>
    </source>
</evidence>
<sequence length="131" mass="14369">MFGQTFSTLLITTTIPLSFCISLKSPQVRRIDLQRHNISVPGFEAVQVRVDFDGGAFAPKHKHYGEEVIYVLEGALEYELDGQAPVTVQAGGVLFIPAGVPHSARNMRDSLSSELATYIVENDKPLVEPVN</sequence>
<proteinExistence type="predicted"/>
<accession>A0A8H4KAZ6</accession>
<comment type="caution">
    <text evidence="3">The sequence shown here is derived from an EMBL/GenBank/DDBJ whole genome shotgun (WGS) entry which is preliminary data.</text>
</comment>
<feature type="chain" id="PRO_5034007445" description="Cupin type-2 domain-containing protein" evidence="1">
    <location>
        <begin position="21"/>
        <end position="131"/>
    </location>
</feature>
<dbReference type="SUPFAM" id="SSF51182">
    <property type="entry name" value="RmlC-like cupins"/>
    <property type="match status" value="1"/>
</dbReference>
<feature type="signal peptide" evidence="1">
    <location>
        <begin position="1"/>
        <end position="20"/>
    </location>
</feature>
<dbReference type="InterPro" id="IPR013096">
    <property type="entry name" value="Cupin_2"/>
</dbReference>
<gene>
    <name evidence="3" type="ORF">F53441_9718</name>
</gene>
<dbReference type="PANTHER" id="PTHR38599">
    <property type="entry name" value="CUPIN DOMAIN PROTEIN (AFU_ORTHOLOGUE AFUA_3G13620)"/>
    <property type="match status" value="1"/>
</dbReference>
<feature type="domain" description="Cupin type-2" evidence="2">
    <location>
        <begin position="49"/>
        <end position="109"/>
    </location>
</feature>
<keyword evidence="4" id="KW-1185">Reference proteome</keyword>
<dbReference type="PANTHER" id="PTHR38599:SF1">
    <property type="entry name" value="CUPIN DOMAIN PROTEIN (AFU_ORTHOLOGUE AFUA_3G13620)"/>
    <property type="match status" value="1"/>
</dbReference>
<name>A0A8H4KAZ6_9HYPO</name>
<keyword evidence="1" id="KW-0732">Signal</keyword>
<dbReference type="Proteomes" id="UP000605986">
    <property type="component" value="Unassembled WGS sequence"/>
</dbReference>
<evidence type="ECO:0000313" key="4">
    <source>
        <dbReference type="Proteomes" id="UP000605986"/>
    </source>
</evidence>
<dbReference type="OrthoDB" id="1921208at2759"/>
<dbReference type="InterPro" id="IPR011051">
    <property type="entry name" value="RmlC_Cupin_sf"/>
</dbReference>
<dbReference type="EMBL" id="JAADJG010000446">
    <property type="protein sequence ID" value="KAF4446676.1"/>
    <property type="molecule type" value="Genomic_DNA"/>
</dbReference>
<dbReference type="CDD" id="cd02235">
    <property type="entry name" value="cupin_BLL4011-like"/>
    <property type="match status" value="1"/>
</dbReference>
<dbReference type="Gene3D" id="2.60.120.10">
    <property type="entry name" value="Jelly Rolls"/>
    <property type="match status" value="1"/>
</dbReference>
<evidence type="ECO:0000313" key="3">
    <source>
        <dbReference type="EMBL" id="KAF4446676.1"/>
    </source>
</evidence>
<dbReference type="InterPro" id="IPR014710">
    <property type="entry name" value="RmlC-like_jellyroll"/>
</dbReference>
<organism evidence="3 4">
    <name type="scientific">Fusarium austroafricanum</name>
    <dbReference type="NCBI Taxonomy" id="2364996"/>
    <lineage>
        <taxon>Eukaryota</taxon>
        <taxon>Fungi</taxon>
        <taxon>Dikarya</taxon>
        <taxon>Ascomycota</taxon>
        <taxon>Pezizomycotina</taxon>
        <taxon>Sordariomycetes</taxon>
        <taxon>Hypocreomycetidae</taxon>
        <taxon>Hypocreales</taxon>
        <taxon>Nectriaceae</taxon>
        <taxon>Fusarium</taxon>
        <taxon>Fusarium concolor species complex</taxon>
    </lineage>
</organism>
<reference evidence="3" key="1">
    <citation type="submission" date="2020-01" db="EMBL/GenBank/DDBJ databases">
        <title>Identification and distribution of gene clusters putatively required for synthesis of sphingolipid metabolism inhibitors in phylogenetically diverse species of the filamentous fungus Fusarium.</title>
        <authorList>
            <person name="Kim H.-S."/>
            <person name="Busman M."/>
            <person name="Brown D.W."/>
            <person name="Divon H."/>
            <person name="Uhlig S."/>
            <person name="Proctor R.H."/>
        </authorList>
    </citation>
    <scope>NUCLEOTIDE SEQUENCE</scope>
    <source>
        <strain evidence="3">NRRL 53441</strain>
    </source>
</reference>
<protein>
    <recommendedName>
        <fullName evidence="2">Cupin type-2 domain-containing protein</fullName>
    </recommendedName>
</protein>
<dbReference type="AlphaFoldDB" id="A0A8H4KAZ6"/>
<dbReference type="Pfam" id="PF07883">
    <property type="entry name" value="Cupin_2"/>
    <property type="match status" value="1"/>
</dbReference>
<evidence type="ECO:0000259" key="2">
    <source>
        <dbReference type="Pfam" id="PF07883"/>
    </source>
</evidence>